<dbReference type="AlphaFoldDB" id="A0A9Q1N133"/>
<comment type="caution">
    <text evidence="1">The sequence shown here is derived from an EMBL/GenBank/DDBJ whole genome shotgun (WGS) entry which is preliminary data.</text>
</comment>
<keyword evidence="2" id="KW-1185">Reference proteome</keyword>
<sequence length="139" mass="15808">MANEGQSVGFEGFQEILQTYIEMESRLEDKRKILLQSILANGEALKRANELLEEANSSSAMDLFTAQYELVEEETSSSKDEPKFFYGHDKSQINKEVVQIKEEQNCEEEASSSQKEEIEEMLSSLTGRNEAFGKVLANW</sequence>
<dbReference type="OrthoDB" id="1328316at2759"/>
<reference evidence="2" key="1">
    <citation type="journal article" date="2023" name="Proc. Natl. Acad. Sci. U.S.A.">
        <title>Genomic and structural basis for evolution of tropane alkaloid biosynthesis.</title>
        <authorList>
            <person name="Wanga Y.-J."/>
            <person name="Taina T."/>
            <person name="Yua J.-Y."/>
            <person name="Lia J."/>
            <person name="Xua B."/>
            <person name="Chenc J."/>
            <person name="D'Auriad J.C."/>
            <person name="Huanga J.-P."/>
            <person name="Huanga S.-X."/>
        </authorList>
    </citation>
    <scope>NUCLEOTIDE SEQUENCE [LARGE SCALE GENOMIC DNA]</scope>
    <source>
        <strain evidence="2">cv. KIB-2019</strain>
    </source>
</reference>
<name>A0A9Q1N133_9SOLA</name>
<protein>
    <submittedName>
        <fullName evidence="1">Uncharacterized protein</fullName>
    </submittedName>
</protein>
<gene>
    <name evidence="1" type="ORF">K7X08_010305</name>
</gene>
<proteinExistence type="predicted"/>
<accession>A0A9Q1N133</accession>
<evidence type="ECO:0000313" key="2">
    <source>
        <dbReference type="Proteomes" id="UP001152561"/>
    </source>
</evidence>
<dbReference type="EMBL" id="JAJAGQ010000001">
    <property type="protein sequence ID" value="KAJ8573794.1"/>
    <property type="molecule type" value="Genomic_DNA"/>
</dbReference>
<dbReference type="Proteomes" id="UP001152561">
    <property type="component" value="Unassembled WGS sequence"/>
</dbReference>
<organism evidence="1 2">
    <name type="scientific">Anisodus acutangulus</name>
    <dbReference type="NCBI Taxonomy" id="402998"/>
    <lineage>
        <taxon>Eukaryota</taxon>
        <taxon>Viridiplantae</taxon>
        <taxon>Streptophyta</taxon>
        <taxon>Embryophyta</taxon>
        <taxon>Tracheophyta</taxon>
        <taxon>Spermatophyta</taxon>
        <taxon>Magnoliopsida</taxon>
        <taxon>eudicotyledons</taxon>
        <taxon>Gunneridae</taxon>
        <taxon>Pentapetalae</taxon>
        <taxon>asterids</taxon>
        <taxon>lamiids</taxon>
        <taxon>Solanales</taxon>
        <taxon>Solanaceae</taxon>
        <taxon>Solanoideae</taxon>
        <taxon>Hyoscyameae</taxon>
        <taxon>Anisodus</taxon>
    </lineage>
</organism>
<evidence type="ECO:0000313" key="1">
    <source>
        <dbReference type="EMBL" id="KAJ8573794.1"/>
    </source>
</evidence>